<dbReference type="WBParaSite" id="nRc.2.0.1.t47713-RA">
    <property type="protein sequence ID" value="nRc.2.0.1.t47713-RA"/>
    <property type="gene ID" value="nRc.2.0.1.g47713"/>
</dbReference>
<dbReference type="AlphaFoldDB" id="A0A915LBI4"/>
<protein>
    <submittedName>
        <fullName evidence="2">Uncharacterized protein</fullName>
    </submittedName>
</protein>
<name>A0A915LBI4_ROMCU</name>
<organism evidence="1 2">
    <name type="scientific">Romanomermis culicivorax</name>
    <name type="common">Nematode worm</name>
    <dbReference type="NCBI Taxonomy" id="13658"/>
    <lineage>
        <taxon>Eukaryota</taxon>
        <taxon>Metazoa</taxon>
        <taxon>Ecdysozoa</taxon>
        <taxon>Nematoda</taxon>
        <taxon>Enoplea</taxon>
        <taxon>Dorylaimia</taxon>
        <taxon>Mermithida</taxon>
        <taxon>Mermithoidea</taxon>
        <taxon>Mermithidae</taxon>
        <taxon>Romanomermis</taxon>
    </lineage>
</organism>
<proteinExistence type="predicted"/>
<evidence type="ECO:0000313" key="1">
    <source>
        <dbReference type="Proteomes" id="UP000887565"/>
    </source>
</evidence>
<accession>A0A915LBI4</accession>
<evidence type="ECO:0000313" key="2">
    <source>
        <dbReference type="WBParaSite" id="nRc.2.0.1.t47713-RA"/>
    </source>
</evidence>
<keyword evidence="1" id="KW-1185">Reference proteome</keyword>
<sequence>MQKIGIGENLIWIKKTAIIASGFRRFTCADANLDRGRQIRLNPDLVHITYIMIVSRKLWTLILPSLAELGIMSQCHLTIN</sequence>
<dbReference type="Proteomes" id="UP000887565">
    <property type="component" value="Unplaced"/>
</dbReference>
<reference evidence="2" key="1">
    <citation type="submission" date="2022-11" db="UniProtKB">
        <authorList>
            <consortium name="WormBaseParasite"/>
        </authorList>
    </citation>
    <scope>IDENTIFICATION</scope>
</reference>